<name>A0A0T7GFR1_NEOGA</name>
<evidence type="ECO:0000256" key="2">
    <source>
        <dbReference type="ARBA" id="ARBA00023015"/>
    </source>
</evidence>
<keyword evidence="2" id="KW-0805">Transcription regulation</keyword>
<evidence type="ECO:0000256" key="4">
    <source>
        <dbReference type="ARBA" id="ARBA00023163"/>
    </source>
</evidence>
<gene>
    <name evidence="7" type="primary">fpvI</name>
    <name evidence="7" type="ORF">NGAL_HAMBI1189_12340</name>
</gene>
<reference evidence="7 8" key="1">
    <citation type="submission" date="2014-08" db="EMBL/GenBank/DDBJ databases">
        <authorList>
            <person name="Chen Y.-H."/>
        </authorList>
    </citation>
    <scope>NUCLEOTIDE SEQUENCE [LARGE SCALE GENOMIC DNA]</scope>
</reference>
<dbReference type="NCBIfam" id="TIGR02937">
    <property type="entry name" value="sigma70-ECF"/>
    <property type="match status" value="1"/>
</dbReference>
<dbReference type="InterPro" id="IPR013249">
    <property type="entry name" value="RNA_pol_sigma70_r4_t2"/>
</dbReference>
<accession>A0A0T7GFR1</accession>
<dbReference type="Gene3D" id="1.10.1740.10">
    <property type="match status" value="1"/>
</dbReference>
<evidence type="ECO:0000313" key="7">
    <source>
        <dbReference type="EMBL" id="CDZ46095.1"/>
    </source>
</evidence>
<dbReference type="CDD" id="cd06171">
    <property type="entry name" value="Sigma70_r4"/>
    <property type="match status" value="1"/>
</dbReference>
<keyword evidence="3" id="KW-0731">Sigma factor</keyword>
<dbReference type="InterPro" id="IPR014284">
    <property type="entry name" value="RNA_pol_sigma-70_dom"/>
</dbReference>
<proteinExistence type="inferred from homology"/>
<dbReference type="EMBL" id="CCRK01000002">
    <property type="protein sequence ID" value="CDZ46095.1"/>
    <property type="molecule type" value="Genomic_DNA"/>
</dbReference>
<dbReference type="Pfam" id="PF08281">
    <property type="entry name" value="Sigma70_r4_2"/>
    <property type="match status" value="1"/>
</dbReference>
<dbReference type="InterPro" id="IPR039425">
    <property type="entry name" value="RNA_pol_sigma-70-like"/>
</dbReference>
<comment type="similarity">
    <text evidence="1">Belongs to the sigma-70 factor family. ECF subfamily.</text>
</comment>
<evidence type="ECO:0000259" key="5">
    <source>
        <dbReference type="Pfam" id="PF04542"/>
    </source>
</evidence>
<evidence type="ECO:0000313" key="8">
    <source>
        <dbReference type="Proteomes" id="UP000039660"/>
    </source>
</evidence>
<dbReference type="Proteomes" id="UP000039660">
    <property type="component" value="Unassembled WGS sequence"/>
</dbReference>
<dbReference type="Pfam" id="PF04542">
    <property type="entry name" value="Sigma70_r2"/>
    <property type="match status" value="1"/>
</dbReference>
<dbReference type="AlphaFoldDB" id="A0A0T7GFR1"/>
<keyword evidence="4" id="KW-0804">Transcription</keyword>
<feature type="domain" description="RNA polymerase sigma-70 region 2" evidence="5">
    <location>
        <begin position="76"/>
        <end position="139"/>
    </location>
</feature>
<dbReference type="PANTHER" id="PTHR43133">
    <property type="entry name" value="RNA POLYMERASE ECF-TYPE SIGMA FACTO"/>
    <property type="match status" value="1"/>
</dbReference>
<dbReference type="GO" id="GO:0016987">
    <property type="term" value="F:sigma factor activity"/>
    <property type="evidence" value="ECO:0007669"/>
    <property type="project" value="UniProtKB-KW"/>
</dbReference>
<dbReference type="PANTHER" id="PTHR43133:SF63">
    <property type="entry name" value="RNA POLYMERASE SIGMA FACTOR FECI-RELATED"/>
    <property type="match status" value="1"/>
</dbReference>
<dbReference type="InterPro" id="IPR013325">
    <property type="entry name" value="RNA_pol_sigma_r2"/>
</dbReference>
<dbReference type="InterPro" id="IPR007627">
    <property type="entry name" value="RNA_pol_sigma70_r2"/>
</dbReference>
<dbReference type="SUPFAM" id="SSF88946">
    <property type="entry name" value="Sigma2 domain of RNA polymerase sigma factors"/>
    <property type="match status" value="1"/>
</dbReference>
<dbReference type="GO" id="GO:0003677">
    <property type="term" value="F:DNA binding"/>
    <property type="evidence" value="ECO:0007669"/>
    <property type="project" value="InterPro"/>
</dbReference>
<dbReference type="InterPro" id="IPR036388">
    <property type="entry name" value="WH-like_DNA-bd_sf"/>
</dbReference>
<organism evidence="7 8">
    <name type="scientific">Neorhizobium galegae bv. officinalis</name>
    <dbReference type="NCBI Taxonomy" id="323656"/>
    <lineage>
        <taxon>Bacteria</taxon>
        <taxon>Pseudomonadati</taxon>
        <taxon>Pseudomonadota</taxon>
        <taxon>Alphaproteobacteria</taxon>
        <taxon>Hyphomicrobiales</taxon>
        <taxon>Rhizobiaceae</taxon>
        <taxon>Rhizobium/Agrobacterium group</taxon>
        <taxon>Neorhizobium</taxon>
    </lineage>
</organism>
<dbReference type="SUPFAM" id="SSF88659">
    <property type="entry name" value="Sigma3 and sigma4 domains of RNA polymerase sigma factors"/>
    <property type="match status" value="1"/>
</dbReference>
<evidence type="ECO:0000256" key="3">
    <source>
        <dbReference type="ARBA" id="ARBA00023082"/>
    </source>
</evidence>
<protein>
    <submittedName>
        <fullName evidence="7">FpvI</fullName>
    </submittedName>
</protein>
<sequence length="231" mass="25897">MRLSGIWPSPRLAPGGDARLDCDVRRSVALKRLPIRSNEWRRLSIGHISVVQAVQEMTDSVLSDGNDPHGVLAGVIERCYGELRRYARRKVGDDAVADELVQEACLRLVATGNDLPFNPRAYLYRILSNLVTDHHRHRVRLQKSFIDAGTLDAADDRPDAEREVIGRQRLAILAQAVAELPPRCRECFVLRRFEGLSHAEIANRMRISTSAVEKHLAAATVHCARRVKAND</sequence>
<dbReference type="Gene3D" id="1.10.10.10">
    <property type="entry name" value="Winged helix-like DNA-binding domain superfamily/Winged helix DNA-binding domain"/>
    <property type="match status" value="1"/>
</dbReference>
<evidence type="ECO:0000256" key="1">
    <source>
        <dbReference type="ARBA" id="ARBA00010641"/>
    </source>
</evidence>
<feature type="domain" description="RNA polymerase sigma factor 70 region 4 type 2" evidence="6">
    <location>
        <begin position="172"/>
        <end position="222"/>
    </location>
</feature>
<evidence type="ECO:0000259" key="6">
    <source>
        <dbReference type="Pfam" id="PF08281"/>
    </source>
</evidence>
<dbReference type="InterPro" id="IPR013324">
    <property type="entry name" value="RNA_pol_sigma_r3/r4-like"/>
</dbReference>
<dbReference type="GO" id="GO:0006352">
    <property type="term" value="P:DNA-templated transcription initiation"/>
    <property type="evidence" value="ECO:0007669"/>
    <property type="project" value="InterPro"/>
</dbReference>